<dbReference type="PROSITE" id="PS51257">
    <property type="entry name" value="PROKAR_LIPOPROTEIN"/>
    <property type="match status" value="1"/>
</dbReference>
<evidence type="ECO:0000256" key="1">
    <source>
        <dbReference type="ARBA" id="ARBA00008725"/>
    </source>
</evidence>
<name>A0A1G7Y3A4_9FIRM</name>
<dbReference type="SUPFAM" id="SSF53850">
    <property type="entry name" value="Periplasmic binding protein-like II"/>
    <property type="match status" value="1"/>
</dbReference>
<dbReference type="PANTHER" id="PTHR42996">
    <property type="entry name" value="PHOSPHATE-BINDING PROTEIN PSTS"/>
    <property type="match status" value="1"/>
</dbReference>
<evidence type="ECO:0000313" key="7">
    <source>
        <dbReference type="Proteomes" id="UP000198656"/>
    </source>
</evidence>
<evidence type="ECO:0000313" key="6">
    <source>
        <dbReference type="EMBL" id="SDG90480.1"/>
    </source>
</evidence>
<accession>A0A1G7Y3A4</accession>
<dbReference type="STRING" id="1121419.SAMN05443529_107172"/>
<evidence type="ECO:0000256" key="4">
    <source>
        <dbReference type="PIRNR" id="PIRNR002756"/>
    </source>
</evidence>
<keyword evidence="3 4" id="KW-0592">Phosphate transport</keyword>
<dbReference type="InterPro" id="IPR050962">
    <property type="entry name" value="Phosphate-bind_PstS"/>
</dbReference>
<evidence type="ECO:0000256" key="3">
    <source>
        <dbReference type="ARBA" id="ARBA00022592"/>
    </source>
</evidence>
<dbReference type="EMBL" id="FNCP01000007">
    <property type="protein sequence ID" value="SDG90480.1"/>
    <property type="molecule type" value="Genomic_DNA"/>
</dbReference>
<dbReference type="Pfam" id="PF12849">
    <property type="entry name" value="PBP_like_2"/>
    <property type="match status" value="1"/>
</dbReference>
<keyword evidence="7" id="KW-1185">Reference proteome</keyword>
<dbReference type="InterPro" id="IPR024370">
    <property type="entry name" value="PBP_domain"/>
</dbReference>
<dbReference type="Proteomes" id="UP000198656">
    <property type="component" value="Unassembled WGS sequence"/>
</dbReference>
<dbReference type="InterPro" id="IPR005673">
    <property type="entry name" value="ABC_phos-bd_PstS"/>
</dbReference>
<organism evidence="6 7">
    <name type="scientific">Desulfosporosinus hippei DSM 8344</name>
    <dbReference type="NCBI Taxonomy" id="1121419"/>
    <lineage>
        <taxon>Bacteria</taxon>
        <taxon>Bacillati</taxon>
        <taxon>Bacillota</taxon>
        <taxon>Clostridia</taxon>
        <taxon>Eubacteriales</taxon>
        <taxon>Desulfitobacteriaceae</taxon>
        <taxon>Desulfosporosinus</taxon>
    </lineage>
</organism>
<gene>
    <name evidence="6" type="ORF">SAMN05443529_107172</name>
</gene>
<dbReference type="GO" id="GO:0035435">
    <property type="term" value="P:phosphate ion transmembrane transport"/>
    <property type="evidence" value="ECO:0007669"/>
    <property type="project" value="InterPro"/>
</dbReference>
<reference evidence="7" key="1">
    <citation type="submission" date="2016-10" db="EMBL/GenBank/DDBJ databases">
        <authorList>
            <person name="Varghese N."/>
            <person name="Submissions S."/>
        </authorList>
    </citation>
    <scope>NUCLEOTIDE SEQUENCE [LARGE SCALE GENOMIC DNA]</scope>
    <source>
        <strain evidence="7">DSM 8344</strain>
    </source>
</reference>
<dbReference type="GO" id="GO:0043190">
    <property type="term" value="C:ATP-binding cassette (ABC) transporter complex"/>
    <property type="evidence" value="ECO:0007669"/>
    <property type="project" value="InterPro"/>
</dbReference>
<dbReference type="GO" id="GO:0042301">
    <property type="term" value="F:phosphate ion binding"/>
    <property type="evidence" value="ECO:0007669"/>
    <property type="project" value="InterPro"/>
</dbReference>
<evidence type="ECO:0000259" key="5">
    <source>
        <dbReference type="Pfam" id="PF12849"/>
    </source>
</evidence>
<evidence type="ECO:0000256" key="2">
    <source>
        <dbReference type="ARBA" id="ARBA00022448"/>
    </source>
</evidence>
<protein>
    <recommendedName>
        <fullName evidence="4">Phosphate-binding protein</fullName>
    </recommendedName>
</protein>
<dbReference type="RefSeq" id="WP_092332229.1">
    <property type="nucleotide sequence ID" value="NZ_FNCP01000007.1"/>
</dbReference>
<dbReference type="PANTHER" id="PTHR42996:SF1">
    <property type="entry name" value="PHOSPHATE-BINDING PROTEIN PSTS"/>
    <property type="match status" value="1"/>
</dbReference>
<feature type="domain" description="PBP" evidence="5">
    <location>
        <begin position="35"/>
        <end position="322"/>
    </location>
</feature>
<dbReference type="NCBIfam" id="TIGR00975">
    <property type="entry name" value="3a0107s03"/>
    <property type="match status" value="1"/>
</dbReference>
<dbReference type="CDD" id="cd13565">
    <property type="entry name" value="PBP2_PstS"/>
    <property type="match status" value="1"/>
</dbReference>
<dbReference type="OrthoDB" id="9790048at2"/>
<dbReference type="PIRSF" id="PIRSF002756">
    <property type="entry name" value="PstS"/>
    <property type="match status" value="1"/>
</dbReference>
<proteinExistence type="inferred from homology"/>
<dbReference type="AlphaFoldDB" id="A0A1G7Y3A4"/>
<sequence>MSIRKWRLMVWMAVVVLTILLTGCGGENKEPTGQEKSDSANLTGSGSSFVYPLLNQQIEEYRKNNPKISINYQSTGSGAGIKQVSEQTIDFGATDGPMTDEQLKSAKGGNLLHIPLTLGAVAVTYNLPSTPKDLKISPGVLTDIFLGKITNWNDKRIVDDNPGVALPDLQITVAHRSDGSGTTYIFSDYLSTISPEWREKVGKGTSLNWPAGIGGKGNSGVAGVIQQTSGSIGYLELAYAVQNNLSYAMMKNKEGKWTAPSLQTTSAAAAAATIPEDMRVSIVNAPGAEAYPIAGFAWALIYQNQTDKAKGTALVNFINWAIHDGQALSEGLHYAKLPANLVSREEGMLKTITFEGEPLLK</sequence>
<keyword evidence="2 4" id="KW-0813">Transport</keyword>
<dbReference type="Gene3D" id="3.40.190.10">
    <property type="entry name" value="Periplasmic binding protein-like II"/>
    <property type="match status" value="2"/>
</dbReference>
<comment type="similarity">
    <text evidence="1 4">Belongs to the PstS family.</text>
</comment>